<dbReference type="SUPFAM" id="SSF101690">
    <property type="entry name" value="PAZ domain"/>
    <property type="match status" value="1"/>
</dbReference>
<dbReference type="InterPro" id="IPR003100">
    <property type="entry name" value="PAZ_dom"/>
</dbReference>
<dbReference type="AlphaFoldDB" id="V5TF58"/>
<dbReference type="InterPro" id="IPR036397">
    <property type="entry name" value="RNaseH_sf"/>
</dbReference>
<feature type="domain" description="Piwi" evidence="4">
    <location>
        <begin position="529"/>
        <end position="829"/>
    </location>
</feature>
<dbReference type="PANTHER" id="PTHR22891">
    <property type="entry name" value="EUKARYOTIC TRANSLATION INITIATION FACTOR 2C"/>
    <property type="match status" value="1"/>
</dbReference>
<dbReference type="InterPro" id="IPR003165">
    <property type="entry name" value="Piwi"/>
</dbReference>
<dbReference type="Pfam" id="PF02170">
    <property type="entry name" value="PAZ"/>
    <property type="match status" value="1"/>
</dbReference>
<dbReference type="InterPro" id="IPR012337">
    <property type="entry name" value="RNaseH-like_sf"/>
</dbReference>
<dbReference type="Pfam" id="PF16487">
    <property type="entry name" value="ArgoMid"/>
    <property type="match status" value="1"/>
</dbReference>
<evidence type="ECO:0000259" key="3">
    <source>
        <dbReference type="PROSITE" id="PS50821"/>
    </source>
</evidence>
<dbReference type="InterPro" id="IPR032473">
    <property type="entry name" value="Argonaute_Mid_dom"/>
</dbReference>
<dbReference type="SMART" id="SM01163">
    <property type="entry name" value="DUF1785"/>
    <property type="match status" value="1"/>
</dbReference>
<dbReference type="InterPro" id="IPR032474">
    <property type="entry name" value="Argonaute_N"/>
</dbReference>
<evidence type="ECO:0000256" key="2">
    <source>
        <dbReference type="SAM" id="MobiDB-lite"/>
    </source>
</evidence>
<dbReference type="PROSITE" id="PS50822">
    <property type="entry name" value="PIWI"/>
    <property type="match status" value="1"/>
</dbReference>
<dbReference type="InterPro" id="IPR045246">
    <property type="entry name" value="Piwi_ago-like"/>
</dbReference>
<protein>
    <submittedName>
        <fullName evidence="5">Argonaute2</fullName>
    </submittedName>
</protein>
<evidence type="ECO:0000313" key="5">
    <source>
        <dbReference type="EMBL" id="AHB63227.1"/>
    </source>
</evidence>
<dbReference type="Pfam" id="PF16486">
    <property type="entry name" value="ArgoN"/>
    <property type="match status" value="1"/>
</dbReference>
<evidence type="ECO:0000259" key="4">
    <source>
        <dbReference type="PROSITE" id="PS50822"/>
    </source>
</evidence>
<dbReference type="Pfam" id="PF08699">
    <property type="entry name" value="ArgoL1"/>
    <property type="match status" value="1"/>
</dbReference>
<dbReference type="GO" id="GO:0003723">
    <property type="term" value="F:RNA binding"/>
    <property type="evidence" value="ECO:0007669"/>
    <property type="project" value="InterPro"/>
</dbReference>
<dbReference type="PROSITE" id="PS50821">
    <property type="entry name" value="PAZ"/>
    <property type="match status" value="1"/>
</dbReference>
<dbReference type="EMBL" id="KC800811">
    <property type="protein sequence ID" value="AHB63227.1"/>
    <property type="molecule type" value="mRNA"/>
</dbReference>
<dbReference type="SMART" id="SM00950">
    <property type="entry name" value="Piwi"/>
    <property type="match status" value="1"/>
</dbReference>
<dbReference type="Pfam" id="PF02171">
    <property type="entry name" value="Piwi"/>
    <property type="match status" value="1"/>
</dbReference>
<comment type="similarity">
    <text evidence="1">Belongs to the argonaute family.</text>
</comment>
<accession>V5TF58</accession>
<dbReference type="SMART" id="SM00949">
    <property type="entry name" value="PAZ"/>
    <property type="match status" value="1"/>
</dbReference>
<reference evidence="5" key="1">
    <citation type="journal article" date="2014" name="Fish Shellfish Immunol.">
        <title>Characterization of Argonaute2 gene from black tiger shrimp (Penaeus monodon) and its responses to immune challenges.</title>
        <authorList>
            <person name="Yang L."/>
            <person name="Li X."/>
            <person name="Jiang S."/>
            <person name="Qiu L."/>
            <person name="Zhou F."/>
            <person name="Liu W."/>
            <person name="Jiang S."/>
        </authorList>
    </citation>
    <scope>NUCLEOTIDE SEQUENCE</scope>
</reference>
<dbReference type="CDD" id="cd04657">
    <property type="entry name" value="Piwi_ago-like"/>
    <property type="match status" value="1"/>
</dbReference>
<sequence length="871" mass="99452">MVWQHMPEVPRPPLRKDLGTRGRPIKLQSNYFPVTVRKPNIKLVHYDVVIKEGDKDVHLPKKKKMLIFETMRTTYYRVFKNVGLAFDSEKNAYSINPNPQFEIDISTKFEVDISEESGKVTKYSVKMEAVQRANLQEFMQALKHKPGEKQKIIPQKINQILEVMLGHNPSLQFVKVGRNNRHNPSLQYVKVGRNNFFPMDGEFGKPYYIGGGKEAVTGFFSSLRPAAWKDGSLLLNVDVANTSFYKEQPLLDFLMDSLRLHEKDLNQTLKPFHKKALKKELKNLKIQVTHSLIPRTYRVRDIGELGADRQTFMLTNPETNREEKCTVMNYFSMRYQMRLRFPRLNCLMVGPQNRSIYVPMEVCKIVKGQRVQKKLSEYETSQLIRAAAKPPYERLNTIRNIVRTANFSQDPLIKALEFSIADQPINFEGRVLSAPDVLLNREQKPKLGVWDIRDHSFFNGGVLKSWAVLNYDPRMINEHTLNKFLLHLQEMGKERGMVIEKPAGIKSIGHPSPEVDILQVKKRLPDVQLIFIVLPRDGDIYARVKKTGDRDVGVVTQCIKNQNVAKCAPSTIGNLLLKINAKIGGTNNVLGQRSRPLVFGKPVMIMGADVNHPPSGDIMTPSVAAVVGSIDRFASQYAVEVRHQKHRKEMIQDLKDMTKNLLKTFYTTTKFKPERIVMYRDGVSDSQFLEVLVFEMKAMRQACTELEADYQPAITFLVVQKRHHTRLFCQEREGVGRSKNIPPGTTVDTTITHPSERNFYLCSHQGIQGTSRPTHYHVLWDDSDLTMDVLEELTYAMCHLYSRCTRSVSIPTPAYYAHLAAYRGKVHIQDICCSETSSQASGAASSPSDAVLSRAVRVERGHGIQSKLYYV</sequence>
<feature type="region of interest" description="Disordered" evidence="2">
    <location>
        <begin position="1"/>
        <end position="20"/>
    </location>
</feature>
<organism evidence="5">
    <name type="scientific">Penaeus monodon</name>
    <name type="common">Giant tiger prawn</name>
    <dbReference type="NCBI Taxonomy" id="6687"/>
    <lineage>
        <taxon>Eukaryota</taxon>
        <taxon>Metazoa</taxon>
        <taxon>Ecdysozoa</taxon>
        <taxon>Arthropoda</taxon>
        <taxon>Crustacea</taxon>
        <taxon>Multicrustacea</taxon>
        <taxon>Malacostraca</taxon>
        <taxon>Eumalacostraca</taxon>
        <taxon>Eucarida</taxon>
        <taxon>Decapoda</taxon>
        <taxon>Dendrobranchiata</taxon>
        <taxon>Penaeoidea</taxon>
        <taxon>Penaeidae</taxon>
        <taxon>Penaeus</taxon>
    </lineage>
</organism>
<dbReference type="SUPFAM" id="SSF53098">
    <property type="entry name" value="Ribonuclease H-like"/>
    <property type="match status" value="1"/>
</dbReference>
<dbReference type="Gene3D" id="2.170.260.10">
    <property type="entry name" value="paz domain"/>
    <property type="match status" value="1"/>
</dbReference>
<name>V5TF58_PENMO</name>
<dbReference type="Gene3D" id="3.40.50.2300">
    <property type="match status" value="1"/>
</dbReference>
<gene>
    <name evidence="5" type="primary">Ago2</name>
</gene>
<dbReference type="InterPro" id="IPR036085">
    <property type="entry name" value="PAZ_dom_sf"/>
</dbReference>
<dbReference type="GO" id="GO:0034587">
    <property type="term" value="P:piRNA processing"/>
    <property type="evidence" value="ECO:0007669"/>
    <property type="project" value="UniProtKB-ARBA"/>
</dbReference>
<evidence type="ECO:0000256" key="1">
    <source>
        <dbReference type="RuleBase" id="RU361178"/>
    </source>
</evidence>
<dbReference type="Gene3D" id="3.30.420.10">
    <property type="entry name" value="Ribonuclease H-like superfamily/Ribonuclease H"/>
    <property type="match status" value="1"/>
</dbReference>
<feature type="domain" description="PAZ" evidence="3">
    <location>
        <begin position="249"/>
        <end position="367"/>
    </location>
</feature>
<dbReference type="CDD" id="cd02846">
    <property type="entry name" value="PAZ_argonaute_like"/>
    <property type="match status" value="1"/>
</dbReference>
<dbReference type="InterPro" id="IPR014811">
    <property type="entry name" value="ArgoL1"/>
</dbReference>
<dbReference type="OrthoDB" id="10252740at2759"/>
<proteinExistence type="evidence at transcript level"/>